<dbReference type="AlphaFoldDB" id="A0A8J6GKM7"/>
<evidence type="ECO:0000256" key="14">
    <source>
        <dbReference type="SAM" id="MobiDB-lite"/>
    </source>
</evidence>
<dbReference type="InterPro" id="IPR009060">
    <property type="entry name" value="UBA-like_sf"/>
</dbReference>
<evidence type="ECO:0000256" key="6">
    <source>
        <dbReference type="ARBA" id="ARBA00023163"/>
    </source>
</evidence>
<evidence type="ECO:0000256" key="13">
    <source>
        <dbReference type="RuleBase" id="RU004019"/>
    </source>
</evidence>
<dbReference type="InterPro" id="IPR000418">
    <property type="entry name" value="Ets_dom"/>
</dbReference>
<dbReference type="InterPro" id="IPR032350">
    <property type="entry name" value="Nbr1_FW"/>
</dbReference>
<dbReference type="CDD" id="cd08532">
    <property type="entry name" value="SAM_PNT-PDEF-like"/>
    <property type="match status" value="1"/>
</dbReference>
<evidence type="ECO:0000256" key="2">
    <source>
        <dbReference type="ARBA" id="ARBA00005562"/>
    </source>
</evidence>
<reference evidence="17" key="1">
    <citation type="submission" date="2020-03" db="EMBL/GenBank/DDBJ databases">
        <title>Studies in the Genomics of Life Span.</title>
        <authorList>
            <person name="Glass D."/>
        </authorList>
    </citation>
    <scope>NUCLEOTIDE SEQUENCE</scope>
    <source>
        <strain evidence="17">LTLLF</strain>
        <tissue evidence="17">Muscle</tissue>
    </source>
</reference>
<dbReference type="InterPro" id="IPR036388">
    <property type="entry name" value="WH-like_DNA-bd_sf"/>
</dbReference>
<dbReference type="GO" id="GO:0043565">
    <property type="term" value="F:sequence-specific DNA binding"/>
    <property type="evidence" value="ECO:0007669"/>
    <property type="project" value="InterPro"/>
</dbReference>
<keyword evidence="3" id="KW-0805">Transcription regulation</keyword>
<evidence type="ECO:0000313" key="17">
    <source>
        <dbReference type="EMBL" id="KAH0512413.1"/>
    </source>
</evidence>
<protein>
    <recommendedName>
        <fullName evidence="10">SAM pointed domain-containing Ets transcription factor</fullName>
    </recommendedName>
    <alternativeName>
        <fullName evidence="12">Prostate epithelium-specific Ets transcription factor</fullName>
    </alternativeName>
    <alternativeName>
        <fullName evidence="11">Prostate-derived Ets factor</fullName>
    </alternativeName>
</protein>
<comment type="function">
    <text evidence="8">May function as an androgen-independent transactivator of the prostate-specific antigen (PSA) promoter. Binds to 5'-GGAT-3' DNA sequences. May play a role in the regulation of the prostate gland and/or prostate cancer development. Acts as a transcriptional activator for SERPINB5 promoter.</text>
</comment>
<dbReference type="CDD" id="cd14349">
    <property type="entry name" value="UBA_CF106"/>
    <property type="match status" value="1"/>
</dbReference>
<evidence type="ECO:0000256" key="8">
    <source>
        <dbReference type="ARBA" id="ARBA00057194"/>
    </source>
</evidence>
<dbReference type="InterPro" id="IPR003118">
    <property type="entry name" value="Pointed_dom"/>
</dbReference>
<dbReference type="InterPro" id="IPR046328">
    <property type="entry name" value="ETS_fam"/>
</dbReference>
<keyword evidence="4 13" id="KW-0238">DNA-binding</keyword>
<dbReference type="GO" id="GO:0000122">
    <property type="term" value="P:negative regulation of transcription by RNA polymerase II"/>
    <property type="evidence" value="ECO:0007669"/>
    <property type="project" value="UniProtKB-ARBA"/>
</dbReference>
<feature type="domain" description="PNT" evidence="16">
    <location>
        <begin position="781"/>
        <end position="865"/>
    </location>
</feature>
<dbReference type="Gene3D" id="1.10.10.10">
    <property type="entry name" value="Winged helix-like DNA-binding domain superfamily/Winged helix DNA-binding domain"/>
    <property type="match status" value="1"/>
</dbReference>
<accession>A0A8J6GKM7</accession>
<dbReference type="PROSITE" id="PS00345">
    <property type="entry name" value="ETS_DOMAIN_1"/>
    <property type="match status" value="1"/>
</dbReference>
<feature type="domain" description="ETS" evidence="15">
    <location>
        <begin position="901"/>
        <end position="984"/>
    </location>
</feature>
<keyword evidence="7 13" id="KW-0539">Nucleus</keyword>
<dbReference type="InterPro" id="IPR013761">
    <property type="entry name" value="SAM/pointed_sf"/>
</dbReference>
<keyword evidence="5" id="KW-0010">Activator</keyword>
<dbReference type="PRINTS" id="PR00454">
    <property type="entry name" value="ETSDOMAIN"/>
</dbReference>
<dbReference type="Proteomes" id="UP000710432">
    <property type="component" value="Unassembled WGS sequence"/>
</dbReference>
<dbReference type="SMART" id="SM00251">
    <property type="entry name" value="SAM_PNT"/>
    <property type="match status" value="1"/>
</dbReference>
<evidence type="ECO:0000256" key="3">
    <source>
        <dbReference type="ARBA" id="ARBA00023015"/>
    </source>
</evidence>
<comment type="subunit">
    <text evidence="9">Interacts with the DNA-binding domain of the androgen receptor. Interacts with NKX3-1.</text>
</comment>
<dbReference type="PROSITE" id="PS51433">
    <property type="entry name" value="PNT"/>
    <property type="match status" value="1"/>
</dbReference>
<proteinExistence type="inferred from homology"/>
<dbReference type="CDD" id="cd14947">
    <property type="entry name" value="NBR1_like"/>
    <property type="match status" value="1"/>
</dbReference>
<dbReference type="InterPro" id="IPR036390">
    <property type="entry name" value="WH_DNA-bd_sf"/>
</dbReference>
<dbReference type="GO" id="GO:0005634">
    <property type="term" value="C:nucleus"/>
    <property type="evidence" value="ECO:0007669"/>
    <property type="project" value="UniProtKB-SubCell"/>
</dbReference>
<evidence type="ECO:0000313" key="18">
    <source>
        <dbReference type="Proteomes" id="UP000710432"/>
    </source>
</evidence>
<dbReference type="SUPFAM" id="SSF46934">
    <property type="entry name" value="UBA-like"/>
    <property type="match status" value="1"/>
</dbReference>
<gene>
    <name evidence="17" type="ORF">LTLLF_145300</name>
</gene>
<dbReference type="FunFam" id="1.10.8.10:FF:000015">
    <property type="entry name" value="Chromosome 6 C6orf106 homolog"/>
    <property type="match status" value="1"/>
</dbReference>
<dbReference type="Pfam" id="PF14555">
    <property type="entry name" value="UBA_4"/>
    <property type="match status" value="1"/>
</dbReference>
<dbReference type="Gene3D" id="1.10.8.10">
    <property type="entry name" value="DNA helicase RuvA subunit, C-terminal domain"/>
    <property type="match status" value="1"/>
</dbReference>
<comment type="subcellular location">
    <subcellularLocation>
        <location evidence="1 13">Nucleus</location>
    </subcellularLocation>
</comment>
<dbReference type="GO" id="GO:0000981">
    <property type="term" value="F:DNA-binding transcription factor activity, RNA polymerase II-specific"/>
    <property type="evidence" value="ECO:0007669"/>
    <property type="project" value="TreeGrafter"/>
</dbReference>
<dbReference type="Pfam" id="PF02198">
    <property type="entry name" value="SAM_PNT"/>
    <property type="match status" value="1"/>
</dbReference>
<evidence type="ECO:0000259" key="16">
    <source>
        <dbReference type="PROSITE" id="PS51433"/>
    </source>
</evidence>
<dbReference type="FunFam" id="1.10.10.10:FF:000220">
    <property type="entry name" value="SAM pointed domain-containing Ets transcription factor"/>
    <property type="match status" value="1"/>
</dbReference>
<comment type="similarity">
    <text evidence="2 13">Belongs to the ETS family.</text>
</comment>
<keyword evidence="6" id="KW-0804">Transcription</keyword>
<feature type="compositionally biased region" description="Polar residues" evidence="14">
    <location>
        <begin position="191"/>
        <end position="202"/>
    </location>
</feature>
<dbReference type="SUPFAM" id="SSF47769">
    <property type="entry name" value="SAM/Pointed domain"/>
    <property type="match status" value="1"/>
</dbReference>
<dbReference type="SUPFAM" id="SSF46785">
    <property type="entry name" value="Winged helix' DNA-binding domain"/>
    <property type="match status" value="1"/>
</dbReference>
<evidence type="ECO:0000256" key="7">
    <source>
        <dbReference type="ARBA" id="ARBA00023242"/>
    </source>
</evidence>
<dbReference type="PANTHER" id="PTHR11849">
    <property type="entry name" value="ETS"/>
    <property type="match status" value="1"/>
</dbReference>
<feature type="region of interest" description="Disordered" evidence="14">
    <location>
        <begin position="132"/>
        <end position="202"/>
    </location>
</feature>
<dbReference type="Pfam" id="PF00178">
    <property type="entry name" value="Ets"/>
    <property type="match status" value="1"/>
</dbReference>
<evidence type="ECO:0000256" key="10">
    <source>
        <dbReference type="ARBA" id="ARBA00074631"/>
    </source>
</evidence>
<dbReference type="Gene3D" id="1.10.150.50">
    <property type="entry name" value="Transcription Factor, Ets-1"/>
    <property type="match status" value="1"/>
</dbReference>
<dbReference type="PANTHER" id="PTHR11849:SF182">
    <property type="entry name" value="SAM POINTED DOMAIN-CONTAINING ETS TRANSCRIPTION FACTOR"/>
    <property type="match status" value="1"/>
</dbReference>
<evidence type="ECO:0000256" key="5">
    <source>
        <dbReference type="ARBA" id="ARBA00023159"/>
    </source>
</evidence>
<dbReference type="InterPro" id="IPR039517">
    <property type="entry name" value="C6orf106_UBA-like"/>
</dbReference>
<evidence type="ECO:0000256" key="9">
    <source>
        <dbReference type="ARBA" id="ARBA00062711"/>
    </source>
</evidence>
<evidence type="ECO:0000256" key="4">
    <source>
        <dbReference type="ARBA" id="ARBA00023125"/>
    </source>
</evidence>
<evidence type="ECO:0000256" key="11">
    <source>
        <dbReference type="ARBA" id="ARBA00082414"/>
    </source>
</evidence>
<dbReference type="EMBL" id="JAATJU010021982">
    <property type="protein sequence ID" value="KAH0512413.1"/>
    <property type="molecule type" value="Genomic_DNA"/>
</dbReference>
<comment type="caution">
    <text evidence="17">The sequence shown here is derived from an EMBL/GenBank/DDBJ whole genome shotgun (WGS) entry which is preliminary data.</text>
</comment>
<name>A0A8J6GKM7_MICOH</name>
<dbReference type="SMART" id="SM00413">
    <property type="entry name" value="ETS"/>
    <property type="match status" value="1"/>
</dbReference>
<organism evidence="17 18">
    <name type="scientific">Microtus ochrogaster</name>
    <name type="common">Prairie vole</name>
    <dbReference type="NCBI Taxonomy" id="79684"/>
    <lineage>
        <taxon>Eukaryota</taxon>
        <taxon>Metazoa</taxon>
        <taxon>Chordata</taxon>
        <taxon>Craniata</taxon>
        <taxon>Vertebrata</taxon>
        <taxon>Euteleostomi</taxon>
        <taxon>Mammalia</taxon>
        <taxon>Eutheria</taxon>
        <taxon>Euarchontoglires</taxon>
        <taxon>Glires</taxon>
        <taxon>Rodentia</taxon>
        <taxon>Myomorpha</taxon>
        <taxon>Muroidea</taxon>
        <taxon>Cricetidae</taxon>
        <taxon>Arvicolinae</taxon>
        <taxon>Microtus</taxon>
    </lineage>
</organism>
<sequence>MEGMDVDLDPELMQKFSCLGTTDKDVLISEFQRLLGFQLNPAGCAFFLDMTNWNLQAAIGAYYDFESPNISVPSMSFVEDVTIGEGESIPPDTQFIKTWRIQNSDVIWVILSVEVGGLLGVTQQLSSFETEFNTQPHRKVEGNFNPFASPQKNRQSDENNLKDPGGSEFDSISKNTWAPVPDQTEQDQDRLSQNSVDLSPSSHANNLSVVTYSKQPHLENVMAQVPWLPSHNQVLSVSTRGSSFRRPEQVRSLIHGFPGFTLSAALRAFTCTRPPFGRIPGLAPTRFTYAPIYPWTPIHPPVCPCTVCPPVHQPADPHTHPFISLHIHVTTCSSACTCTYPPVHQPAHPRTHPFISLHIHVPTRSSACTSTYPPVHQPAHPRTHPFISLHIHVPTRSSACTSTYPPVHQPAHPRTHPFISLHIHVPTRSSACTSTYPPVHQPAHPRTHPFISLHIHVPTRSSACTSTYPPVHQPAHPRIHLFISLHIHVSTRSSACRSMYPPVHQPAHPRIHLFISLQIHISTCSSACTSTYPPVHQPAHPRTHPFISLHIHVPTRSSACTSTYPPIHQPAGPRIHPFISLHIHVSTYPFISLQIHVPTHSSACTSTYPPVHQPAHPHIHPFISLHIHVLVSLHTLSEVCAAEDNSVDSRRLTDAATRLSGSMGSASPGLSVVSPGCLLLSPDVALRTGVEKPVVETVGPEKREWSPSPPATPEQGLSAFYLSYFNMYPEDGSWVAKVPAASAREEPLEEPEQCPVIDSQASGSSLDEHSLEQVQSMVVGEVLKDIETACKLLNITADPGDWSPGNVQKWLLWTEHQYRLPPAGKAFQELGGKELCAMSEEQFRQRAPLGGDVLHAHLDIWKSAAWMKERTSPGALHYCASTSEEGWTDGEVDSSCSGQPIHLWQFLKELLLKPHSYGRFIRWLNKEKGIFKIEDSAQVARLWGVRKNRPAMNYDKLSRSIRQYYKKGIIRKPDISQRLVYQFVHPV</sequence>
<dbReference type="PROSITE" id="PS50061">
    <property type="entry name" value="ETS_DOMAIN_3"/>
    <property type="match status" value="1"/>
</dbReference>
<evidence type="ECO:0000256" key="1">
    <source>
        <dbReference type="ARBA" id="ARBA00004123"/>
    </source>
</evidence>
<evidence type="ECO:0000259" key="15">
    <source>
        <dbReference type="PROSITE" id="PS50061"/>
    </source>
</evidence>
<evidence type="ECO:0000256" key="12">
    <source>
        <dbReference type="ARBA" id="ARBA00082636"/>
    </source>
</evidence>
<dbReference type="GO" id="GO:0030154">
    <property type="term" value="P:cell differentiation"/>
    <property type="evidence" value="ECO:0007669"/>
    <property type="project" value="TreeGrafter"/>
</dbReference>
<dbReference type="PROSITE" id="PS00346">
    <property type="entry name" value="ETS_DOMAIN_2"/>
    <property type="match status" value="1"/>
</dbReference>
<dbReference type="FunFam" id="1.10.150.50:FF:000050">
    <property type="entry name" value="SAM pointed domain containing ETS transcription factor"/>
    <property type="match status" value="1"/>
</dbReference>